<dbReference type="KEGG" id="mby:MSBRM_3393"/>
<accession>A0A0E3LPE7</accession>
<dbReference type="EMBL" id="CP009528">
    <property type="protein sequence ID" value="AKB56391.1"/>
    <property type="molecule type" value="Genomic_DNA"/>
</dbReference>
<dbReference type="HOGENOM" id="CLU_127460_0_0_2"/>
<keyword evidence="2" id="KW-1185">Reference proteome</keyword>
<dbReference type="Pfam" id="PF19101">
    <property type="entry name" value="DUF5788"/>
    <property type="match status" value="1"/>
</dbReference>
<protein>
    <submittedName>
        <fullName evidence="1">Methyl-accepting chemotaxis protein</fullName>
    </submittedName>
</protein>
<evidence type="ECO:0000313" key="1">
    <source>
        <dbReference type="EMBL" id="AKB56391.1"/>
    </source>
</evidence>
<sequence length="158" mass="18604">MEKNLGISEKNASGNYITDEERKQLLSALHSRLFWVGQRIPDHVEVEGETYPLHNYVWELVQKEELSESEKSRIDKCIEMLSAKEMKDEKELEEESLTSEESRNLYHETAGLLRAITNLKEIESGIFKQNTKRFQEQFANQRVRDAKLWLEFINKVSK</sequence>
<organism evidence="1 2">
    <name type="scientific">Methanosarcina barkeri MS</name>
    <dbReference type="NCBI Taxonomy" id="1434108"/>
    <lineage>
        <taxon>Archaea</taxon>
        <taxon>Methanobacteriati</taxon>
        <taxon>Methanobacteriota</taxon>
        <taxon>Stenosarchaea group</taxon>
        <taxon>Methanomicrobia</taxon>
        <taxon>Methanosarcinales</taxon>
        <taxon>Methanosarcinaceae</taxon>
        <taxon>Methanosarcina</taxon>
    </lineage>
</organism>
<dbReference type="RefSeq" id="WP_048122421.1">
    <property type="nucleotide sequence ID" value="NZ_CP009528.1"/>
</dbReference>
<dbReference type="GeneID" id="24846735"/>
<dbReference type="AlphaFoldDB" id="A0A0E3LPE7"/>
<dbReference type="Proteomes" id="UP000033033">
    <property type="component" value="Chromosome"/>
</dbReference>
<reference evidence="1 2" key="1">
    <citation type="submission" date="2014-07" db="EMBL/GenBank/DDBJ databases">
        <title>Methanogenic archaea and the global carbon cycle.</title>
        <authorList>
            <person name="Henriksen J.R."/>
            <person name="Luke J."/>
            <person name="Reinhart S."/>
            <person name="Benedict M.N."/>
            <person name="Youngblut N.D."/>
            <person name="Metcalf M.E."/>
            <person name="Whitaker R.J."/>
            <person name="Metcalf W.W."/>
        </authorList>
    </citation>
    <scope>NUCLEOTIDE SEQUENCE [LARGE SCALE GENOMIC DNA]</scope>
    <source>
        <strain evidence="1 2">MS</strain>
    </source>
</reference>
<dbReference type="PATRIC" id="fig|1434108.4.peg.4274"/>
<gene>
    <name evidence="1" type="ORF">MSBRM_3393</name>
</gene>
<proteinExistence type="predicted"/>
<evidence type="ECO:0000313" key="2">
    <source>
        <dbReference type="Proteomes" id="UP000033033"/>
    </source>
</evidence>
<dbReference type="STRING" id="1434108.MSBRM_3393"/>
<dbReference type="InterPro" id="IPR043900">
    <property type="entry name" value="DUF5788"/>
</dbReference>
<name>A0A0E3LPE7_METBA</name>